<name>A0A0G0MJX5_9BACT</name>
<evidence type="ECO:0000259" key="1">
    <source>
        <dbReference type="PROSITE" id="PS51462"/>
    </source>
</evidence>
<dbReference type="EMBL" id="LBWG01000030">
    <property type="protein sequence ID" value="KKR03458.1"/>
    <property type="molecule type" value="Genomic_DNA"/>
</dbReference>
<dbReference type="InterPro" id="IPR015797">
    <property type="entry name" value="NUDIX_hydrolase-like_dom_sf"/>
</dbReference>
<dbReference type="GO" id="GO:0003824">
    <property type="term" value="F:catalytic activity"/>
    <property type="evidence" value="ECO:0007669"/>
    <property type="project" value="UniProtKB-ARBA"/>
</dbReference>
<reference evidence="2 3" key="1">
    <citation type="journal article" date="2015" name="Nature">
        <title>rRNA introns, odd ribosomes, and small enigmatic genomes across a large radiation of phyla.</title>
        <authorList>
            <person name="Brown C.T."/>
            <person name="Hug L.A."/>
            <person name="Thomas B.C."/>
            <person name="Sharon I."/>
            <person name="Castelle C.J."/>
            <person name="Singh A."/>
            <person name="Wilkins M.J."/>
            <person name="Williams K.H."/>
            <person name="Banfield J.F."/>
        </authorList>
    </citation>
    <scope>NUCLEOTIDE SEQUENCE [LARGE SCALE GENOMIC DNA]</scope>
</reference>
<evidence type="ECO:0000313" key="3">
    <source>
        <dbReference type="Proteomes" id="UP000033935"/>
    </source>
</evidence>
<sequence>MNNPADIEEWLPLVNENGEVTGKALRSICHSGKEYLHPVVHLHVINSKGEIYLQKRPLNKKIQPGKWDTAVGGHISFGEDLKISLQREAEEEIGIKDFIPELAAQYIWESSVEREFIYSFITVYDGLLTPDSTELDGGRFWSKTEIESNLGKGVFTPNFEEEYKMIFPI</sequence>
<accession>A0A0G0MJX5</accession>
<dbReference type="PANTHER" id="PTHR10885:SF0">
    <property type="entry name" value="ISOPENTENYL-DIPHOSPHATE DELTA-ISOMERASE"/>
    <property type="match status" value="1"/>
</dbReference>
<dbReference type="Gene3D" id="3.90.79.10">
    <property type="entry name" value="Nucleoside Triphosphate Pyrophosphohydrolase"/>
    <property type="match status" value="1"/>
</dbReference>
<gene>
    <name evidence="2" type="ORF">UT30_C0030G0013</name>
</gene>
<feature type="domain" description="Nudix hydrolase" evidence="1">
    <location>
        <begin position="35"/>
        <end position="169"/>
    </location>
</feature>
<dbReference type="Pfam" id="PF00293">
    <property type="entry name" value="NUDIX"/>
    <property type="match status" value="1"/>
</dbReference>
<dbReference type="PROSITE" id="PS51462">
    <property type="entry name" value="NUDIX"/>
    <property type="match status" value="1"/>
</dbReference>
<dbReference type="PANTHER" id="PTHR10885">
    <property type="entry name" value="ISOPENTENYL-DIPHOSPHATE DELTA-ISOMERASE"/>
    <property type="match status" value="1"/>
</dbReference>
<organism evidence="2 3">
    <name type="scientific">Candidatus Uhrbacteria bacterium GW2011_GWF2_39_13</name>
    <dbReference type="NCBI Taxonomy" id="1618995"/>
    <lineage>
        <taxon>Bacteria</taxon>
        <taxon>Candidatus Uhriibacteriota</taxon>
    </lineage>
</organism>
<dbReference type="Proteomes" id="UP000033935">
    <property type="component" value="Unassembled WGS sequence"/>
</dbReference>
<proteinExistence type="predicted"/>
<dbReference type="SUPFAM" id="SSF55811">
    <property type="entry name" value="Nudix"/>
    <property type="match status" value="1"/>
</dbReference>
<protein>
    <recommendedName>
        <fullName evidence="1">Nudix hydrolase domain-containing protein</fullName>
    </recommendedName>
</protein>
<dbReference type="AlphaFoldDB" id="A0A0G0MJX5"/>
<comment type="caution">
    <text evidence="2">The sequence shown here is derived from an EMBL/GenBank/DDBJ whole genome shotgun (WGS) entry which is preliminary data.</text>
</comment>
<dbReference type="InterPro" id="IPR000086">
    <property type="entry name" value="NUDIX_hydrolase_dom"/>
</dbReference>
<dbReference type="CDD" id="cd04692">
    <property type="entry name" value="NUDIX_Hydrolase"/>
    <property type="match status" value="1"/>
</dbReference>
<evidence type="ECO:0000313" key="2">
    <source>
        <dbReference type="EMBL" id="KKR03458.1"/>
    </source>
</evidence>